<name>A0A0G4B559_9BACT</name>
<evidence type="ECO:0000256" key="1">
    <source>
        <dbReference type="ARBA" id="ARBA00023125"/>
    </source>
</evidence>
<dbReference type="GO" id="GO:0009295">
    <property type="term" value="C:nucleoid"/>
    <property type="evidence" value="ECO:0007669"/>
    <property type="project" value="TreeGrafter"/>
</dbReference>
<sequence length="165" mass="18298">MFSLNRAQIVGNLTRDPEMRSTPNGQSVTSFSVATNRRWKDKDGTTQDQTEFHNVVAWGKLAEISSQYLKKGNKVYIEGRLSTRSWEGQDGSKKNRTEIVTENIIFLTPKGAAGEAVPSAPDMEEFPIEEKAADAPKKDKKEAKNPPAGGKSDELDEINLDDIPF</sequence>
<dbReference type="GO" id="GO:0003697">
    <property type="term" value="F:single-stranded DNA binding"/>
    <property type="evidence" value="ECO:0007669"/>
    <property type="project" value="UniProtKB-UniRule"/>
</dbReference>
<comment type="caution">
    <text evidence="2">Lacks conserved residue(s) required for the propagation of feature annotation.</text>
</comment>
<dbReference type="GO" id="GO:0006260">
    <property type="term" value="P:DNA replication"/>
    <property type="evidence" value="ECO:0007669"/>
    <property type="project" value="InterPro"/>
</dbReference>
<comment type="subunit">
    <text evidence="2">Homotetramer.</text>
</comment>
<dbReference type="AlphaFoldDB" id="A0A0G4B559"/>
<dbReference type="NCBIfam" id="TIGR00621">
    <property type="entry name" value="ssb"/>
    <property type="match status" value="1"/>
</dbReference>
<dbReference type="Proteomes" id="UP000035648">
    <property type="component" value="Chromosome"/>
</dbReference>
<dbReference type="STRING" id="1618337.UT28_C0001G0328"/>
<evidence type="ECO:0000313" key="5">
    <source>
        <dbReference type="EMBL" id="AKM82137.1"/>
    </source>
</evidence>
<dbReference type="CDD" id="cd04496">
    <property type="entry name" value="SSB_OBF"/>
    <property type="match status" value="1"/>
</dbReference>
<feature type="compositionally biased region" description="Acidic residues" evidence="4">
    <location>
        <begin position="154"/>
        <end position="165"/>
    </location>
</feature>
<dbReference type="PANTHER" id="PTHR10302:SF27">
    <property type="entry name" value="SINGLE-STRANDED DNA-BINDING PROTEIN"/>
    <property type="match status" value="1"/>
</dbReference>
<dbReference type="PIRSF" id="PIRSF002070">
    <property type="entry name" value="SSB"/>
    <property type="match status" value="1"/>
</dbReference>
<dbReference type="SUPFAM" id="SSF50249">
    <property type="entry name" value="Nucleic acid-binding proteins"/>
    <property type="match status" value="1"/>
</dbReference>
<dbReference type="KEGG" id="bbgw:UT28_C0001G0328"/>
<evidence type="ECO:0000256" key="4">
    <source>
        <dbReference type="SAM" id="MobiDB-lite"/>
    </source>
</evidence>
<dbReference type="PROSITE" id="PS50935">
    <property type="entry name" value="SSB"/>
    <property type="match status" value="1"/>
</dbReference>
<accession>A0A0G4B559</accession>
<evidence type="ECO:0000256" key="2">
    <source>
        <dbReference type="HAMAP-Rule" id="MF_00984"/>
    </source>
</evidence>
<dbReference type="Gene3D" id="2.40.50.140">
    <property type="entry name" value="Nucleic acid-binding proteins"/>
    <property type="match status" value="1"/>
</dbReference>
<feature type="compositionally biased region" description="Basic and acidic residues" evidence="4">
    <location>
        <begin position="128"/>
        <end position="144"/>
    </location>
</feature>
<dbReference type="Pfam" id="PF00436">
    <property type="entry name" value="SSB"/>
    <property type="match status" value="1"/>
</dbReference>
<evidence type="ECO:0000313" key="6">
    <source>
        <dbReference type="Proteomes" id="UP000035648"/>
    </source>
</evidence>
<feature type="region of interest" description="Disordered" evidence="4">
    <location>
        <begin position="112"/>
        <end position="165"/>
    </location>
</feature>
<dbReference type="EMBL" id="CP011213">
    <property type="protein sequence ID" value="AKM82137.1"/>
    <property type="molecule type" value="Genomic_DNA"/>
</dbReference>
<organism evidence="5 6">
    <name type="scientific">Berkelbacteria bacterium GW2011_GWE1_39_12</name>
    <dbReference type="NCBI Taxonomy" id="1618337"/>
    <lineage>
        <taxon>Bacteria</taxon>
        <taxon>Candidatus Berkelbacteria</taxon>
    </lineage>
</organism>
<dbReference type="PANTHER" id="PTHR10302">
    <property type="entry name" value="SINGLE-STRANDED DNA-BINDING PROTEIN"/>
    <property type="match status" value="1"/>
</dbReference>
<keyword evidence="1 2" id="KW-0238">DNA-binding</keyword>
<dbReference type="InterPro" id="IPR000424">
    <property type="entry name" value="Primosome_PriB/ssb"/>
</dbReference>
<dbReference type="HAMAP" id="MF_00984">
    <property type="entry name" value="SSB"/>
    <property type="match status" value="1"/>
</dbReference>
<gene>
    <name evidence="5" type="ORF">UT28_C0001G0328</name>
</gene>
<protein>
    <recommendedName>
        <fullName evidence="2 3">Single-stranded DNA-binding protein</fullName>
        <shortName evidence="2">SSB</shortName>
    </recommendedName>
</protein>
<reference evidence="5 6" key="1">
    <citation type="journal article" date="2015" name="Nature">
        <title>rRNA introns, odd ribosomes, and small enigmatic genomes across a large radiation of phyla.</title>
        <authorList>
            <person name="Brown C.T."/>
            <person name="Hug L.A."/>
            <person name="Thomas B.C."/>
            <person name="Sharon I."/>
            <person name="Castelle C.J."/>
            <person name="Singh A."/>
            <person name="Wilkins M.J."/>
            <person name="Williams K.H."/>
            <person name="Banfield J.F."/>
        </authorList>
    </citation>
    <scope>NUCLEOTIDE SEQUENCE [LARGE SCALE GENOMIC DNA]</scope>
</reference>
<dbReference type="InterPro" id="IPR011344">
    <property type="entry name" value="ssDNA-bd"/>
</dbReference>
<dbReference type="InterPro" id="IPR012340">
    <property type="entry name" value="NA-bd_OB-fold"/>
</dbReference>
<proteinExistence type="inferred from homology"/>
<evidence type="ECO:0000256" key="3">
    <source>
        <dbReference type="PIRNR" id="PIRNR002070"/>
    </source>
</evidence>